<evidence type="ECO:0000256" key="6">
    <source>
        <dbReference type="ARBA" id="ARBA00023288"/>
    </source>
</evidence>
<name>A0A098M1B4_9SAUR</name>
<dbReference type="PANTHER" id="PTHR21588">
    <property type="entry name" value="COILED-COIL-HELIX-COILED-COIL-HELIX DOMAIN CONTAINING 6"/>
    <property type="match status" value="1"/>
</dbReference>
<evidence type="ECO:0000256" key="8">
    <source>
        <dbReference type="SAM" id="Coils"/>
    </source>
</evidence>
<feature type="region of interest" description="Disordered" evidence="9">
    <location>
        <begin position="82"/>
        <end position="103"/>
    </location>
</feature>
<dbReference type="AlphaFoldDB" id="A0A098M1B4"/>
<proteinExistence type="predicted"/>
<keyword evidence="1" id="KW-0519">Myristate</keyword>
<dbReference type="GO" id="GO:0007007">
    <property type="term" value="P:inner mitochondrial membrane organization"/>
    <property type="evidence" value="ECO:0007669"/>
    <property type="project" value="TreeGrafter"/>
</dbReference>
<keyword evidence="3" id="KW-0496">Mitochondrion</keyword>
<feature type="coiled-coil region" evidence="8">
    <location>
        <begin position="126"/>
        <end position="196"/>
    </location>
</feature>
<protein>
    <submittedName>
        <fullName evidence="10">Coiled-coil-helix-coiled-coil-helix domain-containing protein 3</fullName>
    </submittedName>
</protein>
<reference evidence="10" key="1">
    <citation type="submission" date="2014-09" db="EMBL/GenBank/DDBJ databases">
        <title>RNA-seq and high-definition mass spectrometry reveal the complex and divergent venoms of two rear-fanged colubrid snakes.</title>
        <authorList>
            <person name="McGivern J.J."/>
            <person name="Wray K.P."/>
            <person name="Margres M.J."/>
            <person name="Couch M.E."/>
            <person name="Mackessy S.P."/>
            <person name="Rokyta D.R."/>
        </authorList>
    </citation>
    <scope>NUCLEOTIDE SEQUENCE</scope>
    <source>
        <tissue evidence="10">Venom gland</tissue>
    </source>
</reference>
<evidence type="ECO:0000256" key="3">
    <source>
        <dbReference type="ARBA" id="ARBA00023128"/>
    </source>
</evidence>
<keyword evidence="2" id="KW-0999">Mitochondrion inner membrane</keyword>
<dbReference type="PROSITE" id="PS51808">
    <property type="entry name" value="CHCH"/>
    <property type="match status" value="1"/>
</dbReference>
<dbReference type="PANTHER" id="PTHR21588:SF18">
    <property type="entry name" value="MICOS COMPLEX SUBUNIT MIC19"/>
    <property type="match status" value="1"/>
</dbReference>
<dbReference type="Pfam" id="PF05300">
    <property type="entry name" value="MIC19_MIC25"/>
    <property type="match status" value="1"/>
</dbReference>
<evidence type="ECO:0000256" key="4">
    <source>
        <dbReference type="ARBA" id="ARBA00023136"/>
    </source>
</evidence>
<evidence type="ECO:0000256" key="7">
    <source>
        <dbReference type="ARBA" id="ARBA00034476"/>
    </source>
</evidence>
<feature type="region of interest" description="Disordered" evidence="9">
    <location>
        <begin position="32"/>
        <end position="67"/>
    </location>
</feature>
<evidence type="ECO:0000256" key="2">
    <source>
        <dbReference type="ARBA" id="ARBA00022792"/>
    </source>
</evidence>
<evidence type="ECO:0000313" key="10">
    <source>
        <dbReference type="EMBL" id="JAC96006.1"/>
    </source>
</evidence>
<comment type="subcellular location">
    <subcellularLocation>
        <location evidence="7">Mitochondrion inner membrane</location>
        <topology evidence="7">Lipid-anchor</topology>
    </subcellularLocation>
</comment>
<keyword evidence="8" id="KW-0175">Coiled coil</keyword>
<evidence type="ECO:0000256" key="9">
    <source>
        <dbReference type="SAM" id="MobiDB-lite"/>
    </source>
</evidence>
<sequence length="243" mass="27684">MGGGESVPRRVTFEADENDNITVVKGIRLSENVIERMKEPSSPGGKSQKKFGSSSHTSFGGASVNEEELKKRIAEELALEQARREAEAQKRLKQNQSSVQDEVAKAFDRERAVSSEHLARAVLRERAAAEDERMKSQLLAKQLEEKEKELKKHETYYKEQLNRLEERSSQFYKVTTEQYEKAVNEVKSRFKRYKADPVCGDLQNQIFQCYQQNPKETLSCSALAAEYFKCVQHARQCNAGRGG</sequence>
<dbReference type="InterPro" id="IPR052632">
    <property type="entry name" value="MICOS_subunit_Mic19"/>
</dbReference>
<dbReference type="EMBL" id="GBSI01000490">
    <property type="protein sequence ID" value="JAC96006.1"/>
    <property type="molecule type" value="Transcribed_RNA"/>
</dbReference>
<evidence type="ECO:0000256" key="5">
    <source>
        <dbReference type="ARBA" id="ARBA00023157"/>
    </source>
</evidence>
<keyword evidence="4" id="KW-0472">Membrane</keyword>
<organism evidence="10">
    <name type="scientific">Hypsiglena sp. JMG-2014</name>
    <dbReference type="NCBI Taxonomy" id="1550645"/>
    <lineage>
        <taxon>Eukaryota</taxon>
        <taxon>Metazoa</taxon>
        <taxon>Chordata</taxon>
        <taxon>Craniata</taxon>
        <taxon>Vertebrata</taxon>
        <taxon>Euteleostomi</taxon>
        <taxon>Lepidosauria</taxon>
        <taxon>Squamata</taxon>
        <taxon>Bifurcata</taxon>
        <taxon>Unidentata</taxon>
        <taxon>Episquamata</taxon>
        <taxon>Toxicofera</taxon>
        <taxon>Serpentes</taxon>
        <taxon>Colubroidea</taxon>
        <taxon>Dipsadidae</taxon>
        <taxon>Hypsiglena</taxon>
    </lineage>
</organism>
<keyword evidence="6" id="KW-0449">Lipoprotein</keyword>
<evidence type="ECO:0000256" key="1">
    <source>
        <dbReference type="ARBA" id="ARBA00022707"/>
    </source>
</evidence>
<dbReference type="GO" id="GO:0061617">
    <property type="term" value="C:MICOS complex"/>
    <property type="evidence" value="ECO:0007669"/>
    <property type="project" value="InterPro"/>
</dbReference>
<dbReference type="InterPro" id="IPR007964">
    <property type="entry name" value="MIC19/MIC25"/>
</dbReference>
<feature type="compositionally biased region" description="Low complexity" evidence="9">
    <location>
        <begin position="41"/>
        <end position="55"/>
    </location>
</feature>
<accession>A0A098M1B4</accession>
<keyword evidence="5" id="KW-1015">Disulfide bond</keyword>